<feature type="transmembrane region" description="Helical" evidence="10">
    <location>
        <begin position="132"/>
        <end position="150"/>
    </location>
</feature>
<dbReference type="AlphaFoldDB" id="A0A1N6IYH5"/>
<keyword evidence="5" id="KW-0762">Sugar transport</keyword>
<feature type="domain" description="Major facilitator superfamily (MFS) profile" evidence="11">
    <location>
        <begin position="8"/>
        <end position="425"/>
    </location>
</feature>
<keyword evidence="13" id="KW-1185">Reference proteome</keyword>
<dbReference type="Gene3D" id="1.20.1250.20">
    <property type="entry name" value="MFS general substrate transporter like domains"/>
    <property type="match status" value="1"/>
</dbReference>
<dbReference type="PROSITE" id="PS00217">
    <property type="entry name" value="SUGAR_TRANSPORT_2"/>
    <property type="match status" value="1"/>
</dbReference>
<evidence type="ECO:0000256" key="7">
    <source>
        <dbReference type="ARBA" id="ARBA00022989"/>
    </source>
</evidence>
<evidence type="ECO:0000259" key="11">
    <source>
        <dbReference type="PROSITE" id="PS50850"/>
    </source>
</evidence>
<feature type="transmembrane region" description="Helical" evidence="10">
    <location>
        <begin position="371"/>
        <end position="390"/>
    </location>
</feature>
<dbReference type="RefSeq" id="WP_074243054.1">
    <property type="nucleotide sequence ID" value="NZ_FSRA01000002.1"/>
</dbReference>
<dbReference type="PROSITE" id="PS00216">
    <property type="entry name" value="SUGAR_TRANSPORT_1"/>
    <property type="match status" value="1"/>
</dbReference>
<evidence type="ECO:0000313" key="13">
    <source>
        <dbReference type="Proteomes" id="UP000185003"/>
    </source>
</evidence>
<feature type="transmembrane region" description="Helical" evidence="10">
    <location>
        <begin position="162"/>
        <end position="183"/>
    </location>
</feature>
<dbReference type="Pfam" id="PF00083">
    <property type="entry name" value="Sugar_tr"/>
    <property type="match status" value="1"/>
</dbReference>
<organism evidence="12 13">
    <name type="scientific">Chitinophaga niabensis</name>
    <dbReference type="NCBI Taxonomy" id="536979"/>
    <lineage>
        <taxon>Bacteria</taxon>
        <taxon>Pseudomonadati</taxon>
        <taxon>Bacteroidota</taxon>
        <taxon>Chitinophagia</taxon>
        <taxon>Chitinophagales</taxon>
        <taxon>Chitinophagaceae</taxon>
        <taxon>Chitinophaga</taxon>
    </lineage>
</organism>
<comment type="similarity">
    <text evidence="2 9">Belongs to the major facilitator superfamily. Sugar transporter (TC 2.A.1.1) family.</text>
</comment>
<dbReference type="InterPro" id="IPR005829">
    <property type="entry name" value="Sugar_transporter_CS"/>
</dbReference>
<dbReference type="EMBL" id="FSRA01000002">
    <property type="protein sequence ID" value="SIO36916.1"/>
    <property type="molecule type" value="Genomic_DNA"/>
</dbReference>
<dbReference type="Proteomes" id="UP000185003">
    <property type="component" value="Unassembled WGS sequence"/>
</dbReference>
<reference evidence="12 13" key="1">
    <citation type="submission" date="2016-11" db="EMBL/GenBank/DDBJ databases">
        <authorList>
            <person name="Jaros S."/>
            <person name="Januszkiewicz K."/>
            <person name="Wedrychowicz H."/>
        </authorList>
    </citation>
    <scope>NUCLEOTIDE SEQUENCE [LARGE SCALE GENOMIC DNA]</scope>
    <source>
        <strain evidence="12 13">DSM 24787</strain>
    </source>
</reference>
<feature type="transmembrane region" description="Helical" evidence="10">
    <location>
        <begin position="333"/>
        <end position="359"/>
    </location>
</feature>
<dbReference type="GO" id="GO:0005886">
    <property type="term" value="C:plasma membrane"/>
    <property type="evidence" value="ECO:0007669"/>
    <property type="project" value="UniProtKB-SubCell"/>
</dbReference>
<evidence type="ECO:0000256" key="10">
    <source>
        <dbReference type="SAM" id="Phobius"/>
    </source>
</evidence>
<dbReference type="InterPro" id="IPR036259">
    <property type="entry name" value="MFS_trans_sf"/>
</dbReference>
<dbReference type="InterPro" id="IPR050814">
    <property type="entry name" value="Myo-inositol_Transporter"/>
</dbReference>
<feature type="transmembrane region" description="Helical" evidence="10">
    <location>
        <begin position="99"/>
        <end position="120"/>
    </location>
</feature>
<evidence type="ECO:0000256" key="8">
    <source>
        <dbReference type="ARBA" id="ARBA00023136"/>
    </source>
</evidence>
<evidence type="ECO:0000256" key="5">
    <source>
        <dbReference type="ARBA" id="ARBA00022597"/>
    </source>
</evidence>
<protein>
    <submittedName>
        <fullName evidence="12">MFS transporter, sugar porter (SP) family</fullName>
    </submittedName>
</protein>
<accession>A0A1N6IYH5</accession>
<sequence length="439" mass="48841">MKNKVFFWSITVALGGFLFGFDTAVISGAEQSIQQYWQLNGFEHGLTVSIALIGTIIGSMLGSLPSEKLGRKRTLILIAILYLFSSLGTALATGWPVFLLFRFLGGIGVGASSVTAPIYISEISPAASRGKLVALFQFNIVLGILISYLSNYLIGQESESSWRWMMGVQAFPSLLFLVLLRFVPESPRWLILRKGQIAEARETLKVINPSGYEEELYAIRNDVQNEHQSEALFSRKNRFPVFLAITFAIFNQVSGINAIIYYAPRIFEMTGLGKQSSLLSSVGIGFVNFLFTLLALSFIDRVGRRTLMLIGSLGLIITLGLVSRAFYLNEFNGFMVTIFLLVYIAFFAFSQGAVIWVFISEIFPNQVRAKGQTLGSMTHWVMAALIAFIFPMLTESLGGGNTFLFFCVMMVLQLLFVWKIMPETKGKSLEQLEGTLIMH</sequence>
<comment type="subcellular location">
    <subcellularLocation>
        <location evidence="1">Cell membrane</location>
        <topology evidence="1">Multi-pass membrane protein</topology>
    </subcellularLocation>
</comment>
<dbReference type="SUPFAM" id="SSF103473">
    <property type="entry name" value="MFS general substrate transporter"/>
    <property type="match status" value="1"/>
</dbReference>
<dbReference type="InterPro" id="IPR005828">
    <property type="entry name" value="MFS_sugar_transport-like"/>
</dbReference>
<keyword evidence="7 10" id="KW-1133">Transmembrane helix</keyword>
<keyword evidence="8 10" id="KW-0472">Membrane</keyword>
<feature type="transmembrane region" description="Helical" evidence="10">
    <location>
        <begin position="74"/>
        <end position="93"/>
    </location>
</feature>
<feature type="transmembrane region" description="Helical" evidence="10">
    <location>
        <begin position="402"/>
        <end position="421"/>
    </location>
</feature>
<dbReference type="PROSITE" id="PS50850">
    <property type="entry name" value="MFS"/>
    <property type="match status" value="1"/>
</dbReference>
<dbReference type="InterPro" id="IPR020846">
    <property type="entry name" value="MFS_dom"/>
</dbReference>
<keyword evidence="6 10" id="KW-0812">Transmembrane</keyword>
<evidence type="ECO:0000256" key="9">
    <source>
        <dbReference type="RuleBase" id="RU003346"/>
    </source>
</evidence>
<evidence type="ECO:0000313" key="12">
    <source>
        <dbReference type="EMBL" id="SIO36916.1"/>
    </source>
</evidence>
<dbReference type="FunFam" id="1.20.1250.20:FF:000218">
    <property type="entry name" value="facilitated trehalose transporter Tret1"/>
    <property type="match status" value="1"/>
</dbReference>
<evidence type="ECO:0000256" key="4">
    <source>
        <dbReference type="ARBA" id="ARBA00022475"/>
    </source>
</evidence>
<keyword evidence="3 9" id="KW-0813">Transport</keyword>
<dbReference type="NCBIfam" id="TIGR00879">
    <property type="entry name" value="SP"/>
    <property type="match status" value="1"/>
</dbReference>
<dbReference type="PANTHER" id="PTHR48020:SF12">
    <property type="entry name" value="PROTON MYO-INOSITOL COTRANSPORTER"/>
    <property type="match status" value="1"/>
</dbReference>
<feature type="transmembrane region" description="Helical" evidence="10">
    <location>
        <begin position="306"/>
        <end position="327"/>
    </location>
</feature>
<evidence type="ECO:0000256" key="3">
    <source>
        <dbReference type="ARBA" id="ARBA00022448"/>
    </source>
</evidence>
<keyword evidence="4" id="KW-1003">Cell membrane</keyword>
<evidence type="ECO:0000256" key="2">
    <source>
        <dbReference type="ARBA" id="ARBA00010992"/>
    </source>
</evidence>
<evidence type="ECO:0000256" key="6">
    <source>
        <dbReference type="ARBA" id="ARBA00022692"/>
    </source>
</evidence>
<name>A0A1N6IYH5_9BACT</name>
<feature type="transmembrane region" description="Helical" evidence="10">
    <location>
        <begin position="241"/>
        <end position="263"/>
    </location>
</feature>
<dbReference type="PANTHER" id="PTHR48020">
    <property type="entry name" value="PROTON MYO-INOSITOL COTRANSPORTER"/>
    <property type="match status" value="1"/>
</dbReference>
<gene>
    <name evidence="12" type="ORF">SAMN04488055_3448</name>
</gene>
<dbReference type="GO" id="GO:0022857">
    <property type="term" value="F:transmembrane transporter activity"/>
    <property type="evidence" value="ECO:0007669"/>
    <property type="project" value="InterPro"/>
</dbReference>
<dbReference type="OrthoDB" id="9783823at2"/>
<proteinExistence type="inferred from homology"/>
<dbReference type="InterPro" id="IPR003663">
    <property type="entry name" value="Sugar/inositol_transpt"/>
</dbReference>
<dbReference type="PRINTS" id="PR00171">
    <property type="entry name" value="SUGRTRNSPORT"/>
</dbReference>
<evidence type="ECO:0000256" key="1">
    <source>
        <dbReference type="ARBA" id="ARBA00004651"/>
    </source>
</evidence>
<feature type="transmembrane region" description="Helical" evidence="10">
    <location>
        <begin position="278"/>
        <end position="299"/>
    </location>
</feature>
<dbReference type="STRING" id="536979.SAMN04488055_3448"/>
<feature type="transmembrane region" description="Helical" evidence="10">
    <location>
        <begin position="44"/>
        <end position="62"/>
    </location>
</feature>